<keyword evidence="1 2" id="KW-0808">Transferase</keyword>
<dbReference type="SUPFAM" id="SSF52540">
    <property type="entry name" value="P-loop containing nucleoside triphosphate hydrolases"/>
    <property type="match status" value="1"/>
</dbReference>
<name>A0A0S7C137_9BACT</name>
<dbReference type="EMBL" id="DF968182">
    <property type="protein sequence ID" value="GAP43742.1"/>
    <property type="molecule type" value="Genomic_DNA"/>
</dbReference>
<organism evidence="2">
    <name type="scientific">Lentimicrobium saccharophilum</name>
    <dbReference type="NCBI Taxonomy" id="1678841"/>
    <lineage>
        <taxon>Bacteria</taxon>
        <taxon>Pseudomonadati</taxon>
        <taxon>Bacteroidota</taxon>
        <taxon>Bacteroidia</taxon>
        <taxon>Bacteroidales</taxon>
        <taxon>Lentimicrobiaceae</taxon>
        <taxon>Lentimicrobium</taxon>
    </lineage>
</organism>
<protein>
    <submittedName>
        <fullName evidence="2">Protein containing sulfotransferase domain</fullName>
    </submittedName>
</protein>
<dbReference type="OrthoDB" id="9777890at2"/>
<dbReference type="RefSeq" id="WP_062041360.1">
    <property type="nucleotide sequence ID" value="NZ_DF968182.1"/>
</dbReference>
<sequence length="349" mass="41231">MTTNIIDVPFFFIIGRPRSGTTLLRSIFDAHPNVVIPFESPVILNLYRKYKKVRTWDEAAVDELYADLSKQPYFERWRVEKEGLKERILGYQGEISFHLLIRLVYQGYQSVFDKTETLWFGDKNPVYSFYADRLFRMFPDAKFIHITRDYRDNLVSLRKVTFEAPIPALIAYRWVRANKLMDKIIRKAPDQVLRLRYEDLAAAPEEKTREICNFLNLEFYPEQLEYRKKLEGAKERAAEYQIRNHESLMKPVNTGRIAIWKDALTPEEVKVMDMVAGRNADEHGYEREFRGSYPLLMIRSLPVLLYARMMNTAMRLGSLLPYGPASWVFMKLQVFYRIYRKAATRKSGD</sequence>
<evidence type="ECO:0000313" key="3">
    <source>
        <dbReference type="Proteomes" id="UP000053091"/>
    </source>
</evidence>
<dbReference type="Pfam" id="PF13469">
    <property type="entry name" value="Sulfotransfer_3"/>
    <property type="match status" value="1"/>
</dbReference>
<evidence type="ECO:0000256" key="1">
    <source>
        <dbReference type="ARBA" id="ARBA00022679"/>
    </source>
</evidence>
<gene>
    <name evidence="2" type="ORF">TBC1_111900</name>
</gene>
<dbReference type="PANTHER" id="PTHR12788">
    <property type="entry name" value="PROTEIN-TYROSINE SULFOTRANSFERASE 2"/>
    <property type="match status" value="1"/>
</dbReference>
<dbReference type="InterPro" id="IPR026634">
    <property type="entry name" value="TPST-like"/>
</dbReference>
<keyword evidence="3" id="KW-1185">Reference proteome</keyword>
<accession>A0A0S7C137</accession>
<dbReference type="GO" id="GO:0008476">
    <property type="term" value="F:protein-tyrosine sulfotransferase activity"/>
    <property type="evidence" value="ECO:0007669"/>
    <property type="project" value="InterPro"/>
</dbReference>
<evidence type="ECO:0000313" key="2">
    <source>
        <dbReference type="EMBL" id="GAP43742.1"/>
    </source>
</evidence>
<dbReference type="Gene3D" id="3.40.50.300">
    <property type="entry name" value="P-loop containing nucleotide triphosphate hydrolases"/>
    <property type="match status" value="1"/>
</dbReference>
<dbReference type="PANTHER" id="PTHR12788:SF10">
    <property type="entry name" value="PROTEIN-TYROSINE SULFOTRANSFERASE"/>
    <property type="match status" value="1"/>
</dbReference>
<reference evidence="2" key="1">
    <citation type="journal article" date="2015" name="Genome Announc.">
        <title>Draft Genome Sequence of Bacteroidales Strain TBC1, a Novel Isolate from a Methanogenic Wastewater Treatment System.</title>
        <authorList>
            <person name="Tourlousse D.M."/>
            <person name="Matsuura N."/>
            <person name="Sun L."/>
            <person name="Toyonaga M."/>
            <person name="Kuroda K."/>
            <person name="Ohashi A."/>
            <person name="Cruz R."/>
            <person name="Yamaguchi T."/>
            <person name="Sekiguchi Y."/>
        </authorList>
    </citation>
    <scope>NUCLEOTIDE SEQUENCE [LARGE SCALE GENOMIC DNA]</scope>
    <source>
        <strain evidence="2">TBC1</strain>
    </source>
</reference>
<dbReference type="AlphaFoldDB" id="A0A0S7C137"/>
<dbReference type="InterPro" id="IPR027417">
    <property type="entry name" value="P-loop_NTPase"/>
</dbReference>
<proteinExistence type="predicted"/>
<dbReference type="Proteomes" id="UP000053091">
    <property type="component" value="Unassembled WGS sequence"/>
</dbReference>
<dbReference type="STRING" id="1678841.TBC1_111900"/>